<feature type="non-terminal residue" evidence="1">
    <location>
        <position position="1"/>
    </location>
</feature>
<reference evidence="1" key="1">
    <citation type="journal article" date="2015" name="Nature">
        <title>Complex archaea that bridge the gap between prokaryotes and eukaryotes.</title>
        <authorList>
            <person name="Spang A."/>
            <person name="Saw J.H."/>
            <person name="Jorgensen S.L."/>
            <person name="Zaremba-Niedzwiedzka K."/>
            <person name="Martijn J."/>
            <person name="Lind A.E."/>
            <person name="van Eijk R."/>
            <person name="Schleper C."/>
            <person name="Guy L."/>
            <person name="Ettema T.J."/>
        </authorList>
    </citation>
    <scope>NUCLEOTIDE SEQUENCE</scope>
</reference>
<dbReference type="EMBL" id="LAZR01010173">
    <property type="protein sequence ID" value="KKM68405.1"/>
    <property type="molecule type" value="Genomic_DNA"/>
</dbReference>
<proteinExistence type="predicted"/>
<organism evidence="1">
    <name type="scientific">marine sediment metagenome</name>
    <dbReference type="NCBI Taxonomy" id="412755"/>
    <lineage>
        <taxon>unclassified sequences</taxon>
        <taxon>metagenomes</taxon>
        <taxon>ecological metagenomes</taxon>
    </lineage>
</organism>
<dbReference type="AlphaFoldDB" id="A0A0F9LVN7"/>
<dbReference type="SUPFAM" id="SSF117074">
    <property type="entry name" value="Hypothetical protein PA1324"/>
    <property type="match status" value="1"/>
</dbReference>
<gene>
    <name evidence="1" type="ORF">LCGC14_1461200</name>
</gene>
<comment type="caution">
    <text evidence="1">The sequence shown here is derived from an EMBL/GenBank/DDBJ whole genome shotgun (WGS) entry which is preliminary data.</text>
</comment>
<sequence length="882" mass="98423">RVPSRFVDGYRSVSMGQIDEVYDSQEGQNAILIKYKHLYNWAEIFIPTDITGNGYWIQFDIEPESASQGQFSLTINSNFSSGYRGGVANLTATLSSLESSVVNRTILFTDMLSGGTTIGQVLTDQNGQASILININNSQVVGPHPIVASFSTIASNTTAYVVYGDIEVNLLSVNPTLVNRSISNSTTIQGYVIDPIANQRVENATIEFVILDFGTNNKIANPFDTVYTNTDSNGNFNTITNVNPSVIRGNYEIRVDFNGSWSGVPLAFGVMSDSSSRIEFNVTEDASFDLLFTINGMPTDYPFVPVLGNLVNVKRSQQLNLSVTVLDEISKTPVAGENVEFYDFTKGDVLIASNFTDSNGLAWISYNIDNSHVSGPNLVYVKVSKNSNYSYYIVNESIQISSISFSNPLEIDIAGTGPTQFNVQCNLVDFFGNQIIYSDLDLRMNNSVLDYTAYLTPVNPVNPITPGSNSFNFNRGILPTTPLKNYTLLLEFNGNFDFSSYPYLATFNIPSLYNSTELARDLRVYDDNDVQIYLFINGSSTREVYDKFNPPWKDYLNNNFVNFSVNITHNNLAPLEDSDPPEYVTIWDDYTSIFPTLLDNHTFTSGNNGIHDFIIDTTSFYVGIHKIRVQFMNYPTINTTFIIINGTVSFNFNPVISEIQRDSIGFNVSGYVESGTGLRGLRVSLQIFNSFGVNSSQYILGSRTTTTDSDGYFQFDISSIDRDCPQGAYYIRIDFNGSIFLNEVPGINFIPNYMINTSSLLVPLNITAGTIIIQDGYHTKSGLAPTQWINTDVLYVYGNFTWDNITSPIANANLTVSIRWLNGTIIDINNTVETNALGQFNVTFVIDDQWPEYRSQTEIWVEFFPLQNKNFPYVEESSLKFS</sequence>
<name>A0A0F9LVN7_9ZZZZ</name>
<evidence type="ECO:0000313" key="1">
    <source>
        <dbReference type="EMBL" id="KKM68405.1"/>
    </source>
</evidence>
<protein>
    <submittedName>
        <fullName evidence="1">Uncharacterized protein</fullName>
    </submittedName>
</protein>
<accession>A0A0F9LVN7</accession>